<evidence type="ECO:0008006" key="4">
    <source>
        <dbReference type="Google" id="ProtNLM"/>
    </source>
</evidence>
<reference evidence="3" key="1">
    <citation type="submission" date="2020-06" db="EMBL/GenBank/DDBJ databases">
        <title>A chromosome-scale genome assembly of Talaromyces rugulosus W13939.</title>
        <authorList>
            <person name="Wang B."/>
            <person name="Guo L."/>
            <person name="Ye K."/>
            <person name="Wang L."/>
        </authorList>
    </citation>
    <scope>NUCLEOTIDE SEQUENCE [LARGE SCALE GENOMIC DNA]</scope>
    <source>
        <strain evidence="3">W13939</strain>
    </source>
</reference>
<name>A0A7H8QL09_TALRU</name>
<keyword evidence="1" id="KW-0732">Signal</keyword>
<dbReference type="Proteomes" id="UP000509510">
    <property type="component" value="Chromosome I"/>
</dbReference>
<dbReference type="GeneID" id="55988496"/>
<keyword evidence="3" id="KW-1185">Reference proteome</keyword>
<feature type="signal peptide" evidence="1">
    <location>
        <begin position="1"/>
        <end position="23"/>
    </location>
</feature>
<feature type="chain" id="PRO_5028998728" description="Extracellular membrane protein CFEM domain-containing protein" evidence="1">
    <location>
        <begin position="24"/>
        <end position="144"/>
    </location>
</feature>
<gene>
    <name evidence="2" type="ORF">TRUGW13939_00983</name>
</gene>
<protein>
    <recommendedName>
        <fullName evidence="4">Extracellular membrane protein CFEM domain-containing protein</fullName>
    </recommendedName>
</protein>
<dbReference type="KEGG" id="trg:TRUGW13939_00983"/>
<sequence>MHHLYVNFLLAATAFAATPSSFGQWVSEFPMCAWSCLDNYFNDQLASRCGPNAKFSMNVSDVECICTADNSSLQMSQSSNELTACLSSQCAASRDARGFQQVVSDIIPMCMWTAQGTHADAASLDAPYFVVAAGIVVFSGVVLW</sequence>
<accession>A0A7H8QL09</accession>
<evidence type="ECO:0000313" key="3">
    <source>
        <dbReference type="Proteomes" id="UP000509510"/>
    </source>
</evidence>
<proteinExistence type="predicted"/>
<evidence type="ECO:0000313" key="2">
    <source>
        <dbReference type="EMBL" id="QKX53903.1"/>
    </source>
</evidence>
<organism evidence="2 3">
    <name type="scientific">Talaromyces rugulosus</name>
    <name type="common">Penicillium rugulosum</name>
    <dbReference type="NCBI Taxonomy" id="121627"/>
    <lineage>
        <taxon>Eukaryota</taxon>
        <taxon>Fungi</taxon>
        <taxon>Dikarya</taxon>
        <taxon>Ascomycota</taxon>
        <taxon>Pezizomycotina</taxon>
        <taxon>Eurotiomycetes</taxon>
        <taxon>Eurotiomycetidae</taxon>
        <taxon>Eurotiales</taxon>
        <taxon>Trichocomaceae</taxon>
        <taxon>Talaromyces</taxon>
        <taxon>Talaromyces sect. Islandici</taxon>
    </lineage>
</organism>
<dbReference type="EMBL" id="CP055898">
    <property type="protein sequence ID" value="QKX53903.1"/>
    <property type="molecule type" value="Genomic_DNA"/>
</dbReference>
<dbReference type="RefSeq" id="XP_035340082.1">
    <property type="nucleotide sequence ID" value="XM_035484189.1"/>
</dbReference>
<dbReference type="AlphaFoldDB" id="A0A7H8QL09"/>
<evidence type="ECO:0000256" key="1">
    <source>
        <dbReference type="SAM" id="SignalP"/>
    </source>
</evidence>